<keyword evidence="1" id="KW-0575">Peroxidase</keyword>
<dbReference type="EC" id="1.11.1.-" evidence="1"/>
<reference evidence="1 2" key="1">
    <citation type="journal article" date="2019" name="Int. J. Syst. Evol. Microbiol.">
        <title>The Global Catalogue of Microorganisms (GCM) 10K type strain sequencing project: providing services to taxonomists for standard genome sequencing and annotation.</title>
        <authorList>
            <consortium name="The Broad Institute Genomics Platform"/>
            <consortium name="The Broad Institute Genome Sequencing Center for Infectious Disease"/>
            <person name="Wu L."/>
            <person name="Ma J."/>
        </authorList>
    </citation>
    <scope>NUCLEOTIDE SEQUENCE [LARGE SCALE GENOMIC DNA]</scope>
    <source>
        <strain evidence="1 2">WLHS5</strain>
    </source>
</reference>
<dbReference type="Gene3D" id="3.30.300.20">
    <property type="match status" value="1"/>
</dbReference>
<dbReference type="SUPFAM" id="SSF82784">
    <property type="entry name" value="OsmC-like"/>
    <property type="match status" value="1"/>
</dbReference>
<proteinExistence type="predicted"/>
<sequence>MTDIDLTTTNEDGFDTRSAIGDFTVAVDPMNETGPNPNELLVADYASCFLPAVRLGARKNGIDDLGKMEIAAEADLDDHDNLEAIRFTLYVEAALDDPDELATIGEQHCHIHTTLRDGLHADVTVVDDAY</sequence>
<accession>A0ABD5PP62</accession>
<dbReference type="EMBL" id="JBHSFA010000005">
    <property type="protein sequence ID" value="MFC4542124.1"/>
    <property type="molecule type" value="Genomic_DNA"/>
</dbReference>
<evidence type="ECO:0000313" key="1">
    <source>
        <dbReference type="EMBL" id="MFC4542124.1"/>
    </source>
</evidence>
<protein>
    <submittedName>
        <fullName evidence="1">OsmC family protein</fullName>
        <ecNumber evidence="1">1.11.1.-</ecNumber>
    </submittedName>
</protein>
<dbReference type="GO" id="GO:0004601">
    <property type="term" value="F:peroxidase activity"/>
    <property type="evidence" value="ECO:0007669"/>
    <property type="project" value="UniProtKB-KW"/>
</dbReference>
<name>A0ABD5PP62_9EURY</name>
<comment type="caution">
    <text evidence="1">The sequence shown here is derived from an EMBL/GenBank/DDBJ whole genome shotgun (WGS) entry which is preliminary data.</text>
</comment>
<evidence type="ECO:0000313" key="2">
    <source>
        <dbReference type="Proteomes" id="UP001595898"/>
    </source>
</evidence>
<dbReference type="AlphaFoldDB" id="A0ABD5PP62"/>
<dbReference type="InterPro" id="IPR003718">
    <property type="entry name" value="OsmC/Ohr_fam"/>
</dbReference>
<dbReference type="InterPro" id="IPR036102">
    <property type="entry name" value="OsmC/Ohrsf"/>
</dbReference>
<keyword evidence="2" id="KW-1185">Reference proteome</keyword>
<dbReference type="InterPro" id="IPR015946">
    <property type="entry name" value="KH_dom-like_a/b"/>
</dbReference>
<organism evidence="1 2">
    <name type="scientific">Halosolutus amylolyticus</name>
    <dbReference type="NCBI Taxonomy" id="2932267"/>
    <lineage>
        <taxon>Archaea</taxon>
        <taxon>Methanobacteriati</taxon>
        <taxon>Methanobacteriota</taxon>
        <taxon>Stenosarchaea group</taxon>
        <taxon>Halobacteria</taxon>
        <taxon>Halobacteriales</taxon>
        <taxon>Natrialbaceae</taxon>
        <taxon>Halosolutus</taxon>
    </lineage>
</organism>
<keyword evidence="1" id="KW-0560">Oxidoreductase</keyword>
<gene>
    <name evidence="1" type="ORF">ACFO5R_09305</name>
</gene>
<dbReference type="Pfam" id="PF02566">
    <property type="entry name" value="OsmC"/>
    <property type="match status" value="1"/>
</dbReference>
<dbReference type="RefSeq" id="WP_250141529.1">
    <property type="nucleotide sequence ID" value="NZ_JALIQP010000004.1"/>
</dbReference>
<dbReference type="Proteomes" id="UP001595898">
    <property type="component" value="Unassembled WGS sequence"/>
</dbReference>